<evidence type="ECO:0000256" key="1">
    <source>
        <dbReference type="ARBA" id="ARBA00022679"/>
    </source>
</evidence>
<feature type="domain" description="Carbohydrate kinase PfkB" evidence="3">
    <location>
        <begin position="88"/>
        <end position="276"/>
    </location>
</feature>
<dbReference type="PANTHER" id="PTHR10584">
    <property type="entry name" value="SUGAR KINASE"/>
    <property type="match status" value="1"/>
</dbReference>
<evidence type="ECO:0000313" key="5">
    <source>
        <dbReference type="Proteomes" id="UP001227543"/>
    </source>
</evidence>
<gene>
    <name evidence="4" type="ORF">CTAM01_13032</name>
</gene>
<dbReference type="InterPro" id="IPR029056">
    <property type="entry name" value="Ribokinase-like"/>
</dbReference>
<dbReference type="PANTHER" id="PTHR10584:SF166">
    <property type="entry name" value="RIBOKINASE"/>
    <property type="match status" value="1"/>
</dbReference>
<evidence type="ECO:0000256" key="2">
    <source>
        <dbReference type="ARBA" id="ARBA00022777"/>
    </source>
</evidence>
<accession>A0ABQ9QT59</accession>
<protein>
    <recommendedName>
        <fullName evidence="3">Carbohydrate kinase PfkB domain-containing protein</fullName>
    </recommendedName>
</protein>
<dbReference type="GeneID" id="85413275"/>
<dbReference type="EMBL" id="MLFU01000087">
    <property type="protein sequence ID" value="KAK1484119.1"/>
    <property type="molecule type" value="Genomic_DNA"/>
</dbReference>
<comment type="caution">
    <text evidence="4">The sequence shown here is derived from an EMBL/GenBank/DDBJ whole genome shotgun (WGS) entry which is preliminary data.</text>
</comment>
<evidence type="ECO:0000313" key="4">
    <source>
        <dbReference type="EMBL" id="KAK1484119.1"/>
    </source>
</evidence>
<evidence type="ECO:0000259" key="3">
    <source>
        <dbReference type="Pfam" id="PF00294"/>
    </source>
</evidence>
<sequence>MSIFCSAFYANSVANTREQTSCVHPSKSSLGDDFQLNIRVDPEKPEFHHEIVEGSSAITAIAAHRSCYTKELVNALRTDNRRNLLTKIDVHVQGGVGRDHYGHMVKSLLGTMGPNTDSIKECYFKRTNVNIHLIRPNGEERIRLNPAETLATSTQWMENFSFIPESVDKRVHKVFIPGAVVISTEFEEKVFDYILKTAARERMKVCLGKVPSYGITEDQLKLINYLVVTEEELQIFPQCSQLEKMFERGVELVGLGVEHVIITKGHTKATYFWKGGSSAYLCDFKENHRKGNYNAIERDTFTATFAAGITEHRAGNKGAVDSDFLGELVRNACAAAALVGSRDGAPQDIIPWSEEIEAFS</sequence>
<dbReference type="InterPro" id="IPR011611">
    <property type="entry name" value="PfkB_dom"/>
</dbReference>
<organism evidence="4 5">
    <name type="scientific">Colletotrichum tamarilloi</name>
    <dbReference type="NCBI Taxonomy" id="1209934"/>
    <lineage>
        <taxon>Eukaryota</taxon>
        <taxon>Fungi</taxon>
        <taxon>Dikarya</taxon>
        <taxon>Ascomycota</taxon>
        <taxon>Pezizomycotina</taxon>
        <taxon>Sordariomycetes</taxon>
        <taxon>Hypocreomycetidae</taxon>
        <taxon>Glomerellales</taxon>
        <taxon>Glomerellaceae</taxon>
        <taxon>Colletotrichum</taxon>
        <taxon>Colletotrichum acutatum species complex</taxon>
    </lineage>
</organism>
<reference evidence="4 5" key="1">
    <citation type="submission" date="2016-10" db="EMBL/GenBank/DDBJ databases">
        <title>The genome sequence of Colletotrichum fioriniae PJ7.</title>
        <authorList>
            <person name="Baroncelli R."/>
        </authorList>
    </citation>
    <scope>NUCLEOTIDE SEQUENCE [LARGE SCALE GENOMIC DNA]</scope>
    <source>
        <strain evidence="4 5">Tom-12</strain>
    </source>
</reference>
<dbReference type="Gene3D" id="3.40.1190.20">
    <property type="match status" value="1"/>
</dbReference>
<dbReference type="Proteomes" id="UP001227543">
    <property type="component" value="Unassembled WGS sequence"/>
</dbReference>
<dbReference type="RefSeq" id="XP_060376358.1">
    <property type="nucleotide sequence ID" value="XM_060529037.1"/>
</dbReference>
<dbReference type="SUPFAM" id="SSF53613">
    <property type="entry name" value="Ribokinase-like"/>
    <property type="match status" value="1"/>
</dbReference>
<keyword evidence="2" id="KW-0418">Kinase</keyword>
<proteinExistence type="predicted"/>
<keyword evidence="1" id="KW-0808">Transferase</keyword>
<dbReference type="Pfam" id="PF00294">
    <property type="entry name" value="PfkB"/>
    <property type="match status" value="1"/>
</dbReference>
<name>A0ABQ9QT59_9PEZI</name>
<keyword evidence="5" id="KW-1185">Reference proteome</keyword>